<dbReference type="Pfam" id="PF21088">
    <property type="entry name" value="MS_channel_1st"/>
    <property type="match status" value="1"/>
</dbReference>
<dbReference type="Gene3D" id="3.30.70.100">
    <property type="match status" value="1"/>
</dbReference>
<evidence type="ECO:0000256" key="7">
    <source>
        <dbReference type="SAM" id="MobiDB-lite"/>
    </source>
</evidence>
<dbReference type="InterPro" id="IPR011014">
    <property type="entry name" value="MscS_channel_TM-2"/>
</dbReference>
<evidence type="ECO:0000256" key="1">
    <source>
        <dbReference type="ARBA" id="ARBA00004651"/>
    </source>
</evidence>
<comment type="caution">
    <text evidence="11">The sequence shown here is derived from an EMBL/GenBank/DDBJ whole genome shotgun (WGS) entry which is preliminary data.</text>
</comment>
<dbReference type="PANTHER" id="PTHR30460">
    <property type="entry name" value="MODERATE CONDUCTANCE MECHANOSENSITIVE CHANNEL YBIO"/>
    <property type="match status" value="1"/>
</dbReference>
<dbReference type="Proteomes" id="UP000746503">
    <property type="component" value="Unassembled WGS sequence"/>
</dbReference>
<feature type="transmembrane region" description="Helical" evidence="8">
    <location>
        <begin position="103"/>
        <end position="128"/>
    </location>
</feature>
<evidence type="ECO:0000256" key="8">
    <source>
        <dbReference type="SAM" id="Phobius"/>
    </source>
</evidence>
<evidence type="ECO:0000256" key="4">
    <source>
        <dbReference type="ARBA" id="ARBA00022692"/>
    </source>
</evidence>
<dbReference type="SUPFAM" id="SSF82689">
    <property type="entry name" value="Mechanosensitive channel protein MscS (YggB), C-terminal domain"/>
    <property type="match status" value="1"/>
</dbReference>
<evidence type="ECO:0000259" key="10">
    <source>
        <dbReference type="Pfam" id="PF21088"/>
    </source>
</evidence>
<dbReference type="InterPro" id="IPR011066">
    <property type="entry name" value="MscS_channel_C_sf"/>
</dbReference>
<feature type="domain" description="Mechanosensitive ion channel MscS" evidence="9">
    <location>
        <begin position="210"/>
        <end position="274"/>
    </location>
</feature>
<dbReference type="Gene3D" id="2.30.30.60">
    <property type="match status" value="1"/>
</dbReference>
<evidence type="ECO:0000259" key="9">
    <source>
        <dbReference type="Pfam" id="PF00924"/>
    </source>
</evidence>
<keyword evidence="5 8" id="KW-1133">Transmembrane helix</keyword>
<evidence type="ECO:0000313" key="12">
    <source>
        <dbReference type="Proteomes" id="UP000746503"/>
    </source>
</evidence>
<evidence type="ECO:0000256" key="5">
    <source>
        <dbReference type="ARBA" id="ARBA00022989"/>
    </source>
</evidence>
<comment type="subcellular location">
    <subcellularLocation>
        <location evidence="1">Cell membrane</location>
        <topology evidence="1">Multi-pass membrane protein</topology>
    </subcellularLocation>
</comment>
<dbReference type="SUPFAM" id="SSF50182">
    <property type="entry name" value="Sm-like ribonucleoproteins"/>
    <property type="match status" value="1"/>
</dbReference>
<dbReference type="InterPro" id="IPR010920">
    <property type="entry name" value="LSM_dom_sf"/>
</dbReference>
<evidence type="ECO:0000256" key="6">
    <source>
        <dbReference type="ARBA" id="ARBA00023136"/>
    </source>
</evidence>
<dbReference type="Pfam" id="PF00924">
    <property type="entry name" value="MS_channel_2nd"/>
    <property type="match status" value="1"/>
</dbReference>
<evidence type="ECO:0000256" key="2">
    <source>
        <dbReference type="ARBA" id="ARBA00008017"/>
    </source>
</evidence>
<dbReference type="InterPro" id="IPR045276">
    <property type="entry name" value="YbiO_bact"/>
</dbReference>
<dbReference type="InterPro" id="IPR006685">
    <property type="entry name" value="MscS_channel_2nd"/>
</dbReference>
<keyword evidence="4 8" id="KW-0812">Transmembrane</keyword>
<organism evidence="11 12">
    <name type="scientific">Streptomyces spiramenti</name>
    <dbReference type="NCBI Taxonomy" id="2720606"/>
    <lineage>
        <taxon>Bacteria</taxon>
        <taxon>Bacillati</taxon>
        <taxon>Actinomycetota</taxon>
        <taxon>Actinomycetes</taxon>
        <taxon>Kitasatosporales</taxon>
        <taxon>Streptomycetaceae</taxon>
        <taxon>Streptomyces</taxon>
    </lineage>
</organism>
<proteinExistence type="inferred from homology"/>
<feature type="domain" description="Mechanosensitive ion channel transmembrane helices 2/3" evidence="10">
    <location>
        <begin position="171"/>
        <end position="208"/>
    </location>
</feature>
<protein>
    <submittedName>
        <fullName evidence="11">Mechanosensitive ion channel family protein</fullName>
    </submittedName>
</protein>
<feature type="compositionally biased region" description="Low complexity" evidence="7">
    <location>
        <begin position="385"/>
        <end position="399"/>
    </location>
</feature>
<dbReference type="InterPro" id="IPR023408">
    <property type="entry name" value="MscS_beta-dom_sf"/>
</dbReference>
<dbReference type="SUPFAM" id="SSF82861">
    <property type="entry name" value="Mechanosensitive channel protein MscS (YggB), transmembrane region"/>
    <property type="match status" value="1"/>
</dbReference>
<feature type="region of interest" description="Disordered" evidence="7">
    <location>
        <begin position="380"/>
        <end position="399"/>
    </location>
</feature>
<evidence type="ECO:0000313" key="11">
    <source>
        <dbReference type="EMBL" id="NJP68269.1"/>
    </source>
</evidence>
<dbReference type="PANTHER" id="PTHR30460:SF0">
    <property type="entry name" value="MODERATE CONDUCTANCE MECHANOSENSITIVE CHANNEL YBIO"/>
    <property type="match status" value="1"/>
</dbReference>
<feature type="transmembrane region" description="Helical" evidence="8">
    <location>
        <begin position="195"/>
        <end position="212"/>
    </location>
</feature>
<keyword evidence="3" id="KW-1003">Cell membrane</keyword>
<feature type="transmembrane region" description="Helical" evidence="8">
    <location>
        <begin position="164"/>
        <end position="183"/>
    </location>
</feature>
<name>A0ABX1AR17_9ACTN</name>
<accession>A0ABX1AR17</accession>
<sequence>MCRGPHPDIAALVGRPQPADTPVDLAGSRPSSRRWIRPLAYRDRVLASLSVPVVTAVTAAPGRAPAAPTAQVPPDGPRSAALADTAERAARTAGWLEANWEGWLATGLRIVLIVVIAFVVQTVVRRAISRVIVRMSRRERAAGPTRGLLVNPERRRQRSAAIGSVLRSVASLLILGTAALMVLDQLGIELGPLMASAGIVGVAIGFGARNLVTDVLTGMFMLLEDQYGVGDRIDAGEVTGEVQEIGLRVTTLRADDGEIWYVRNGEIKRVGNLSQGWSTAAVEVEVRASEDTARVVELVTRAGAELSTSPPWDELLWEPLDVLGLESVSMDSQVIKATVKVPAGKGPAVGRVLRLRIKELLDAEGIPQVDPAGITLDKLRGGTAGAEPGQGAARAPAGA</sequence>
<dbReference type="Gene3D" id="1.10.287.1260">
    <property type="match status" value="1"/>
</dbReference>
<reference evidence="11 12" key="1">
    <citation type="submission" date="2020-03" db="EMBL/GenBank/DDBJ databases">
        <title>Draft genome of Streptomyces sp. ventii, isolated from the Axial Seamount in the Pacific Ocean, and resequencing of the two type strains Streptomyces lonarensis strain NCL 716 and Streptomyces bohaiensis strain 11A07.</title>
        <authorList>
            <person name="Loughran R.M."/>
            <person name="Pfannmuller K.M."/>
            <person name="Wasson B.J."/>
            <person name="Deadmond M.C."/>
            <person name="Paddock B.E."/>
            <person name="Koyack M.J."/>
            <person name="Gallegos D.A."/>
            <person name="Mitchell E.A."/>
            <person name="Ushijima B."/>
            <person name="Saw J.H."/>
            <person name="Mcphail K.L."/>
            <person name="Videau P."/>
        </authorList>
    </citation>
    <scope>NUCLEOTIDE SEQUENCE [LARGE SCALE GENOMIC DNA]</scope>
    <source>
        <strain evidence="12">5675061</strain>
    </source>
</reference>
<dbReference type="EMBL" id="JAAVJB010000190">
    <property type="protein sequence ID" value="NJP68269.1"/>
    <property type="molecule type" value="Genomic_DNA"/>
</dbReference>
<evidence type="ECO:0000256" key="3">
    <source>
        <dbReference type="ARBA" id="ARBA00022475"/>
    </source>
</evidence>
<comment type="similarity">
    <text evidence="2">Belongs to the MscS (TC 1.A.23) family.</text>
</comment>
<dbReference type="InterPro" id="IPR049142">
    <property type="entry name" value="MS_channel_1st"/>
</dbReference>
<keyword evidence="12" id="KW-1185">Reference proteome</keyword>
<gene>
    <name evidence="11" type="ORF">HCJ92_18695</name>
</gene>
<keyword evidence="6 8" id="KW-0472">Membrane</keyword>